<dbReference type="OrthoDB" id="102144at2759"/>
<dbReference type="AlphaFoldDB" id="A0A8T1WF57"/>
<dbReference type="EMBL" id="JAGDFM010000015">
    <property type="protein sequence ID" value="KAG7392016.1"/>
    <property type="molecule type" value="Genomic_DNA"/>
</dbReference>
<sequence>MSYEAERGGNHEESEQTWEDQGESWLEQVGGEEGDSSSYRAYTPQLMDTHEMHALRTALNRSEMQIQQQGHLQEYAPRKPASSKLRRWYGLQRNHRATNRPTMSAGPSSRPETSELSSKKPASSHLRERPATSRGPICTGVKTAEFARILKEEACQVRGDVNYLRFLRRLGAYFSFNVELKRRYEDTKRSLLDYIDVVSSCRPNDRVGGQEVYEQLADLISFASRCTSPE</sequence>
<evidence type="ECO:0000313" key="3">
    <source>
        <dbReference type="Proteomes" id="UP000694044"/>
    </source>
</evidence>
<feature type="region of interest" description="Disordered" evidence="1">
    <location>
        <begin position="64"/>
        <end position="83"/>
    </location>
</feature>
<feature type="region of interest" description="Disordered" evidence="1">
    <location>
        <begin position="1"/>
        <end position="43"/>
    </location>
</feature>
<accession>A0A8T1WF57</accession>
<organism evidence="2 3">
    <name type="scientific">Phytophthora pseudosyringae</name>
    <dbReference type="NCBI Taxonomy" id="221518"/>
    <lineage>
        <taxon>Eukaryota</taxon>
        <taxon>Sar</taxon>
        <taxon>Stramenopiles</taxon>
        <taxon>Oomycota</taxon>
        <taxon>Peronosporomycetes</taxon>
        <taxon>Peronosporales</taxon>
        <taxon>Peronosporaceae</taxon>
        <taxon>Phytophthora</taxon>
    </lineage>
</organism>
<evidence type="ECO:0000313" key="2">
    <source>
        <dbReference type="EMBL" id="KAG7392016.1"/>
    </source>
</evidence>
<protein>
    <submittedName>
        <fullName evidence="2">Uncharacterized protein</fullName>
    </submittedName>
</protein>
<name>A0A8T1WF57_9STRA</name>
<feature type="compositionally biased region" description="Basic and acidic residues" evidence="1">
    <location>
        <begin position="1"/>
        <end position="14"/>
    </location>
</feature>
<evidence type="ECO:0000256" key="1">
    <source>
        <dbReference type="SAM" id="MobiDB-lite"/>
    </source>
</evidence>
<gene>
    <name evidence="2" type="ORF">PHYPSEUDO_002725</name>
</gene>
<reference evidence="2" key="1">
    <citation type="submission" date="2021-02" db="EMBL/GenBank/DDBJ databases">
        <authorList>
            <person name="Palmer J.M."/>
        </authorList>
    </citation>
    <scope>NUCLEOTIDE SEQUENCE</scope>
    <source>
        <strain evidence="2">SCRP734</strain>
    </source>
</reference>
<comment type="caution">
    <text evidence="2">The sequence shown here is derived from an EMBL/GenBank/DDBJ whole genome shotgun (WGS) entry which is preliminary data.</text>
</comment>
<dbReference type="Proteomes" id="UP000694044">
    <property type="component" value="Unassembled WGS sequence"/>
</dbReference>
<proteinExistence type="predicted"/>
<feature type="compositionally biased region" description="Polar residues" evidence="1">
    <location>
        <begin position="99"/>
        <end position="116"/>
    </location>
</feature>
<feature type="region of interest" description="Disordered" evidence="1">
    <location>
        <begin position="92"/>
        <end position="137"/>
    </location>
</feature>
<keyword evidence="3" id="KW-1185">Reference proteome</keyword>